<name>A0A9W5Y035_9CLOT</name>
<sequence>MSVFIIERCNQVVITEVIAKLYVLLGDEVFKRCFHVILIDNSSKFKKTEDLELDAESNQRTKIFYCNPTASYQKPHLEKNHEYISYVILK</sequence>
<gene>
    <name evidence="1" type="ORF">CFOLD11_08980</name>
</gene>
<accession>A0A9W5Y035</accession>
<organism evidence="1 2">
    <name type="scientific">Clostridium folliculivorans</name>
    <dbReference type="NCBI Taxonomy" id="2886038"/>
    <lineage>
        <taxon>Bacteria</taxon>
        <taxon>Bacillati</taxon>
        <taxon>Bacillota</taxon>
        <taxon>Clostridia</taxon>
        <taxon>Eubacteriales</taxon>
        <taxon>Clostridiaceae</taxon>
        <taxon>Clostridium</taxon>
    </lineage>
</organism>
<evidence type="ECO:0000313" key="1">
    <source>
        <dbReference type="EMBL" id="GKU24072.1"/>
    </source>
</evidence>
<reference evidence="1" key="1">
    <citation type="journal article" date="2023" name="Int. J. Syst. Evol. Microbiol.">
        <title>&lt;i&gt;Clostridium folliculivorans&lt;/i&gt; sp. nov., isolated from soil samples of an organic paddy in Japan.</title>
        <authorList>
            <person name="Tazawa J."/>
            <person name="Kobayashi H."/>
            <person name="Tanizawa Y."/>
            <person name="Uchino A."/>
            <person name="Tanaka F."/>
            <person name="Urashima Y."/>
            <person name="Miura S."/>
            <person name="Sakamoto M."/>
            <person name="Ohkuma M."/>
            <person name="Tohno M."/>
        </authorList>
    </citation>
    <scope>NUCLEOTIDE SEQUENCE</scope>
    <source>
        <strain evidence="1">D1-1</strain>
    </source>
</reference>
<protein>
    <submittedName>
        <fullName evidence="1">Uncharacterized protein</fullName>
    </submittedName>
</protein>
<comment type="caution">
    <text evidence="1">The sequence shown here is derived from an EMBL/GenBank/DDBJ whole genome shotgun (WGS) entry which is preliminary data.</text>
</comment>
<dbReference type="EMBL" id="BQXY01000001">
    <property type="protein sequence ID" value="GKU24072.1"/>
    <property type="molecule type" value="Genomic_DNA"/>
</dbReference>
<dbReference type="AlphaFoldDB" id="A0A9W5Y035"/>
<evidence type="ECO:0000313" key="2">
    <source>
        <dbReference type="Proteomes" id="UP001057868"/>
    </source>
</evidence>
<dbReference type="RefSeq" id="WP_261851093.1">
    <property type="nucleotide sequence ID" value="NZ_BQXY01000001.1"/>
</dbReference>
<keyword evidence="2" id="KW-1185">Reference proteome</keyword>
<dbReference type="Proteomes" id="UP001057868">
    <property type="component" value="Unassembled WGS sequence"/>
</dbReference>
<proteinExistence type="predicted"/>